<sequence>MPPKHRTPSKASGSEPKRQKKVMTFHEKVQLLDMLQEVLRHMFRNLFHLIKSVATIFVLSTRGIDTLDPNSNMKEFRKPNPNIDNRDKHIRIWADQESFKWFNMPSLTFTQNVVYKEVLE</sequence>
<evidence type="ECO:0000256" key="1">
    <source>
        <dbReference type="SAM" id="MobiDB-lite"/>
    </source>
</evidence>
<dbReference type="EMBL" id="OX597823">
    <property type="protein sequence ID" value="CAI9728962.1"/>
    <property type="molecule type" value="Genomic_DNA"/>
</dbReference>
<reference evidence="2" key="1">
    <citation type="submission" date="2023-08" db="EMBL/GenBank/DDBJ databases">
        <authorList>
            <person name="Alioto T."/>
            <person name="Alioto T."/>
            <person name="Gomez Garrido J."/>
        </authorList>
    </citation>
    <scope>NUCLEOTIDE SEQUENCE</scope>
</reference>
<proteinExistence type="predicted"/>
<keyword evidence="3" id="KW-1185">Reference proteome</keyword>
<accession>A0AA36F936</accession>
<evidence type="ECO:0000313" key="3">
    <source>
        <dbReference type="Proteomes" id="UP001162480"/>
    </source>
</evidence>
<evidence type="ECO:0000313" key="2">
    <source>
        <dbReference type="EMBL" id="CAI9728962.1"/>
    </source>
</evidence>
<dbReference type="AlphaFoldDB" id="A0AA36F936"/>
<gene>
    <name evidence="2" type="ORF">OCTVUL_1B021481</name>
</gene>
<organism evidence="2 3">
    <name type="scientific">Octopus vulgaris</name>
    <name type="common">Common octopus</name>
    <dbReference type="NCBI Taxonomy" id="6645"/>
    <lineage>
        <taxon>Eukaryota</taxon>
        <taxon>Metazoa</taxon>
        <taxon>Spiralia</taxon>
        <taxon>Lophotrochozoa</taxon>
        <taxon>Mollusca</taxon>
        <taxon>Cephalopoda</taxon>
        <taxon>Coleoidea</taxon>
        <taxon>Octopodiformes</taxon>
        <taxon>Octopoda</taxon>
        <taxon>Incirrata</taxon>
        <taxon>Octopodidae</taxon>
        <taxon>Octopus</taxon>
    </lineage>
</organism>
<feature type="region of interest" description="Disordered" evidence="1">
    <location>
        <begin position="1"/>
        <end position="21"/>
    </location>
</feature>
<name>A0AA36F936_OCTVU</name>
<protein>
    <submittedName>
        <fullName evidence="2">Uncharacterized protein</fullName>
    </submittedName>
</protein>
<dbReference type="Proteomes" id="UP001162480">
    <property type="component" value="Chromosome 10"/>
</dbReference>